<evidence type="ECO:0000256" key="4">
    <source>
        <dbReference type="ARBA" id="ARBA00022723"/>
    </source>
</evidence>
<accession>D6SM34</accession>
<feature type="domain" description="CAAX prenyl protease 1 N-terminal" evidence="16">
    <location>
        <begin position="31"/>
        <end position="206"/>
    </location>
</feature>
<evidence type="ECO:0000256" key="14">
    <source>
        <dbReference type="SAM" id="Phobius"/>
    </source>
</evidence>
<feature type="transmembrane region" description="Helical" evidence="14">
    <location>
        <begin position="6"/>
        <end position="26"/>
    </location>
</feature>
<dbReference type="GO" id="GO:0071586">
    <property type="term" value="P:CAAX-box protein processing"/>
    <property type="evidence" value="ECO:0007669"/>
    <property type="project" value="InterPro"/>
</dbReference>
<feature type="active site" description="Proton donor" evidence="11">
    <location>
        <position position="363"/>
    </location>
</feature>
<evidence type="ECO:0000256" key="5">
    <source>
        <dbReference type="ARBA" id="ARBA00022801"/>
    </source>
</evidence>
<evidence type="ECO:0000256" key="13">
    <source>
        <dbReference type="RuleBase" id="RU003983"/>
    </source>
</evidence>
<dbReference type="InterPro" id="IPR027057">
    <property type="entry name" value="CAXX_Prtase_1"/>
</dbReference>
<comment type="subcellular location">
    <subcellularLocation>
        <location evidence="1">Endoplasmic reticulum membrane</location>
        <topology evidence="1">Multi-pass membrane protein</topology>
    </subcellularLocation>
</comment>
<dbReference type="Proteomes" id="UP000005496">
    <property type="component" value="Unassembled WGS sequence"/>
</dbReference>
<reference evidence="17" key="1">
    <citation type="submission" date="2010-05" db="EMBL/GenBank/DDBJ databases">
        <title>The draft genome of Desulfonatronospira thiodismutans ASO3-1.</title>
        <authorList>
            <consortium name="US DOE Joint Genome Institute (JGI-PGF)"/>
            <person name="Lucas S."/>
            <person name="Copeland A."/>
            <person name="Lapidus A."/>
            <person name="Cheng J.-F."/>
            <person name="Bruce D."/>
            <person name="Goodwin L."/>
            <person name="Pitluck S."/>
            <person name="Chertkov O."/>
            <person name="Brettin T."/>
            <person name="Detter J.C."/>
            <person name="Han C."/>
            <person name="Land M.L."/>
            <person name="Hauser L."/>
            <person name="Kyrpides N."/>
            <person name="Mikhailova N."/>
            <person name="Muyzer G."/>
            <person name="Woyke T."/>
        </authorList>
    </citation>
    <scope>NUCLEOTIDE SEQUENCE [LARGE SCALE GENOMIC DNA]</scope>
    <source>
        <strain evidence="17">ASO3-1</strain>
    </source>
</reference>
<feature type="active site" evidence="11">
    <location>
        <position position="280"/>
    </location>
</feature>
<evidence type="ECO:0000256" key="6">
    <source>
        <dbReference type="ARBA" id="ARBA00022824"/>
    </source>
</evidence>
<feature type="transmembrane region" description="Helical" evidence="14">
    <location>
        <begin position="69"/>
        <end position="89"/>
    </location>
</feature>
<feature type="binding site" evidence="12">
    <location>
        <position position="359"/>
    </location>
    <ligand>
        <name>Zn(2+)</name>
        <dbReference type="ChEBI" id="CHEBI:29105"/>
        <note>catalytic</note>
    </ligand>
</feature>
<evidence type="ECO:0000256" key="7">
    <source>
        <dbReference type="ARBA" id="ARBA00022833"/>
    </source>
</evidence>
<feature type="transmembrane region" description="Helical" evidence="14">
    <location>
        <begin position="292"/>
        <end position="311"/>
    </location>
</feature>
<feature type="transmembrane region" description="Helical" evidence="14">
    <location>
        <begin position="331"/>
        <end position="354"/>
    </location>
</feature>
<keyword evidence="7 12" id="KW-0862">Zinc</keyword>
<dbReference type="Pfam" id="PF01435">
    <property type="entry name" value="Peptidase_M48"/>
    <property type="match status" value="1"/>
</dbReference>
<feature type="transmembrane region" description="Helical" evidence="14">
    <location>
        <begin position="109"/>
        <end position="128"/>
    </location>
</feature>
<name>D6SM34_9BACT</name>
<protein>
    <submittedName>
        <fullName evidence="17">Ste24 endopeptidase</fullName>
        <ecNumber evidence="17">3.4.24.84</ecNumber>
    </submittedName>
</protein>
<evidence type="ECO:0000256" key="2">
    <source>
        <dbReference type="ARBA" id="ARBA00022670"/>
    </source>
</evidence>
<keyword evidence="5 13" id="KW-0378">Hydrolase</keyword>
<evidence type="ECO:0000313" key="17">
    <source>
        <dbReference type="EMBL" id="EFI35745.1"/>
    </source>
</evidence>
<evidence type="ECO:0000256" key="12">
    <source>
        <dbReference type="PIRSR" id="PIRSR627057-2"/>
    </source>
</evidence>
<sequence>MQTIIFLGAAALLAARACWQTVLAVLNRTRVLSLRHHPPESVFRVMDRETYDKSVDYTLAKNRFELWSIWYGTVILAVLLFSGIVPWFYHNLFESGSELHILNESLFLAAVYVVFFLAGLPLDFYSSFRLEERFGFNKSTMGLWISDQFKSLVIALVITVPLLSLIIWLIIMAGSLWWVWAFALVSLFQLVMMVLYPMLILPLFNRLTPLPDEELRQRLMNLADRAGFKARTIQVMDGSKRSGHSNAFFTGFGRFRRIVFFDTLIEQLEPRELEAVLAHEIGHYKKGHVPRMLAISAAMFLAGFALAAWLLETPAFIQAFGFQPEHAGPGPALLLFALLAGVVAFWLSPLMGALSRKHEYQADSFAAKQLGDVQPMIRALTRLGTENLANLTPHPLYSGFYYSHPTLMERIGALEQAAEGKEKAPPPA</sequence>
<dbReference type="CDD" id="cd07343">
    <property type="entry name" value="M48A_Zmpste24p_like"/>
    <property type="match status" value="1"/>
</dbReference>
<keyword evidence="3 14" id="KW-0812">Transmembrane</keyword>
<comment type="caution">
    <text evidence="17">The sequence shown here is derived from an EMBL/GenBank/DDBJ whole genome shotgun (WGS) entry which is preliminary data.</text>
</comment>
<feature type="transmembrane region" description="Helical" evidence="14">
    <location>
        <begin position="177"/>
        <end position="201"/>
    </location>
</feature>
<dbReference type="InterPro" id="IPR032456">
    <property type="entry name" value="Peptidase_M48_N"/>
</dbReference>
<dbReference type="eggNOG" id="COG0501">
    <property type="taxonomic scope" value="Bacteria"/>
</dbReference>
<keyword evidence="9 13" id="KW-0482">Metalloprotease</keyword>
<evidence type="ECO:0000256" key="1">
    <source>
        <dbReference type="ARBA" id="ARBA00004477"/>
    </source>
</evidence>
<evidence type="ECO:0000313" key="18">
    <source>
        <dbReference type="Proteomes" id="UP000005496"/>
    </source>
</evidence>
<dbReference type="Pfam" id="PF16491">
    <property type="entry name" value="Peptidase_M48_N"/>
    <property type="match status" value="1"/>
</dbReference>
<dbReference type="InterPro" id="IPR001915">
    <property type="entry name" value="Peptidase_M48"/>
</dbReference>
<evidence type="ECO:0000256" key="3">
    <source>
        <dbReference type="ARBA" id="ARBA00022692"/>
    </source>
</evidence>
<gene>
    <name evidence="17" type="ORF">Dthio_PD3174</name>
</gene>
<evidence type="ECO:0000256" key="10">
    <source>
        <dbReference type="ARBA" id="ARBA00023136"/>
    </source>
</evidence>
<keyword evidence="6" id="KW-0256">Endoplasmic reticulum</keyword>
<dbReference type="FunFam" id="3.30.2010.10:FF:000002">
    <property type="entry name" value="CAAX prenyl protease"/>
    <property type="match status" value="1"/>
</dbReference>
<dbReference type="GO" id="GO:0004222">
    <property type="term" value="F:metalloendopeptidase activity"/>
    <property type="evidence" value="ECO:0007669"/>
    <property type="project" value="InterPro"/>
</dbReference>
<evidence type="ECO:0000259" key="16">
    <source>
        <dbReference type="Pfam" id="PF16491"/>
    </source>
</evidence>
<keyword evidence="18" id="KW-1185">Reference proteome</keyword>
<comment type="cofactor">
    <cofactor evidence="12 13">
        <name>Zn(2+)</name>
        <dbReference type="ChEBI" id="CHEBI:29105"/>
    </cofactor>
    <text evidence="12 13">Binds 1 zinc ion per subunit.</text>
</comment>
<feature type="binding site" evidence="12">
    <location>
        <position position="279"/>
    </location>
    <ligand>
        <name>Zn(2+)</name>
        <dbReference type="ChEBI" id="CHEBI:29105"/>
        <note>catalytic</note>
    </ligand>
</feature>
<dbReference type="PANTHER" id="PTHR10120">
    <property type="entry name" value="CAAX PRENYL PROTEASE 1"/>
    <property type="match status" value="1"/>
</dbReference>
<dbReference type="EC" id="3.4.24.84" evidence="17"/>
<feature type="binding site" evidence="12">
    <location>
        <position position="283"/>
    </location>
    <ligand>
        <name>Zn(2+)</name>
        <dbReference type="ChEBI" id="CHEBI:29105"/>
        <note>catalytic</note>
    </ligand>
</feature>
<dbReference type="RefSeq" id="WP_008868874.1">
    <property type="nucleotide sequence ID" value="NZ_ACJN02000001.1"/>
</dbReference>
<evidence type="ECO:0000256" key="11">
    <source>
        <dbReference type="PIRSR" id="PIRSR627057-1"/>
    </source>
</evidence>
<evidence type="ECO:0000256" key="9">
    <source>
        <dbReference type="ARBA" id="ARBA00023049"/>
    </source>
</evidence>
<keyword evidence="2 13" id="KW-0645">Protease</keyword>
<dbReference type="EMBL" id="ACJN02000001">
    <property type="protein sequence ID" value="EFI35745.1"/>
    <property type="molecule type" value="Genomic_DNA"/>
</dbReference>
<dbReference type="GO" id="GO:0046872">
    <property type="term" value="F:metal ion binding"/>
    <property type="evidence" value="ECO:0007669"/>
    <property type="project" value="UniProtKB-KW"/>
</dbReference>
<evidence type="ECO:0000259" key="15">
    <source>
        <dbReference type="Pfam" id="PF01435"/>
    </source>
</evidence>
<feature type="domain" description="Peptidase M48" evidence="15">
    <location>
        <begin position="210"/>
        <end position="416"/>
    </location>
</feature>
<evidence type="ECO:0000256" key="8">
    <source>
        <dbReference type="ARBA" id="ARBA00022989"/>
    </source>
</evidence>
<dbReference type="Gene3D" id="3.30.2010.10">
    <property type="entry name" value="Metalloproteases ('zincins'), catalytic domain"/>
    <property type="match status" value="1"/>
</dbReference>
<dbReference type="OrthoDB" id="9781930at2"/>
<keyword evidence="4 12" id="KW-0479">Metal-binding</keyword>
<organism evidence="17 18">
    <name type="scientific">Desulfonatronospira thiodismutans ASO3-1</name>
    <dbReference type="NCBI Taxonomy" id="555779"/>
    <lineage>
        <taxon>Bacteria</taxon>
        <taxon>Pseudomonadati</taxon>
        <taxon>Thermodesulfobacteriota</taxon>
        <taxon>Desulfovibrionia</taxon>
        <taxon>Desulfovibrionales</taxon>
        <taxon>Desulfonatronovibrionaceae</taxon>
        <taxon>Desulfonatronospira</taxon>
    </lineage>
</organism>
<keyword evidence="10 14" id="KW-0472">Membrane</keyword>
<dbReference type="AlphaFoldDB" id="D6SM34"/>
<comment type="similarity">
    <text evidence="13">Belongs to the peptidase M48 family.</text>
</comment>
<feature type="transmembrane region" description="Helical" evidence="14">
    <location>
        <begin position="149"/>
        <end position="171"/>
    </location>
</feature>
<keyword evidence="8 14" id="KW-1133">Transmembrane helix</keyword>
<proteinExistence type="inferred from homology"/>